<dbReference type="AlphaFoldDB" id="A0A9Q8Q3V5"/>
<reference evidence="1" key="1">
    <citation type="submission" date="2022-03" db="EMBL/GenBank/DDBJ databases">
        <title>ESBL-producing Moellerella wisconsensis and Escherichia marmotae isolated from wild game meat.</title>
        <authorList>
            <person name="Biggel M."/>
        </authorList>
    </citation>
    <scope>NUCLEOTIDE SEQUENCE</scope>
    <source>
        <strain evidence="1">W51</strain>
        <plasmid evidence="1">pW51-b</plasmid>
    </source>
</reference>
<sequence length="322" mass="37612">MASIYTKPYQKPEDIVESHLVSRNLSFPNQSDKDFASQILNDVSWYKFKAYLYPYLDHPTKNYKANITFSHGLELYRFDHELRSLCNFFILKVETKAKSRIDHSVSSFTNDPFWYLDDDLFTHKTDLTSERGKFVRYLNKSNMEFAEHYRANYMSNKASFRKSAPFWITAELITFDSLVRIIDGLLTTKFDVGGNNSLRDFAISMGARSFSEIKSWMKALKELRNRCSHNSRTWNSNYRLPSGFVDNHNTCLSNSYITHAPTRKNKIYTLLVVLHLTSKDLSVTETPFKDKLKELLQKYSHIPILLDSMGIPSNWELDPVWA</sequence>
<evidence type="ECO:0000313" key="1">
    <source>
        <dbReference type="EMBL" id="UNH32678.1"/>
    </source>
</evidence>
<keyword evidence="1" id="KW-0614">Plasmid</keyword>
<dbReference type="EMBL" id="CP093247">
    <property type="protein sequence ID" value="UNH32678.1"/>
    <property type="molecule type" value="Genomic_DNA"/>
</dbReference>
<geneLocation type="plasmid" evidence="1 2">
    <name>pW51-b</name>
</geneLocation>
<dbReference type="Pfam" id="PF07751">
    <property type="entry name" value="Abi_2"/>
    <property type="match status" value="1"/>
</dbReference>
<gene>
    <name evidence="1" type="ORF">MNY72_17525</name>
</gene>
<dbReference type="InterPro" id="IPR011664">
    <property type="entry name" value="Abi_system_AbiD/AbiF-like"/>
</dbReference>
<evidence type="ECO:0000313" key="2">
    <source>
        <dbReference type="Proteomes" id="UP000829116"/>
    </source>
</evidence>
<name>A0A9Q8Q3V5_9GAMM</name>
<organism evidence="1 2">
    <name type="scientific">Moellerella wisconsensis</name>
    <dbReference type="NCBI Taxonomy" id="158849"/>
    <lineage>
        <taxon>Bacteria</taxon>
        <taxon>Pseudomonadati</taxon>
        <taxon>Pseudomonadota</taxon>
        <taxon>Gammaproteobacteria</taxon>
        <taxon>Enterobacterales</taxon>
        <taxon>Morganellaceae</taxon>
        <taxon>Moellerella</taxon>
    </lineage>
</organism>
<dbReference type="RefSeq" id="WP_206449905.1">
    <property type="nucleotide sequence ID" value="NZ_CAWQWN010000003.1"/>
</dbReference>
<accession>A0A9Q8Q3V5</accession>
<proteinExistence type="predicted"/>
<protein>
    <submittedName>
        <fullName evidence="1">Abi family protein</fullName>
    </submittedName>
</protein>
<dbReference type="Proteomes" id="UP000829116">
    <property type="component" value="Plasmid pW51-b"/>
</dbReference>